<organism evidence="2 3">
    <name type="scientific">Luteimonas notoginsengisoli</name>
    <dbReference type="NCBI Taxonomy" id="1578200"/>
    <lineage>
        <taxon>Bacteria</taxon>
        <taxon>Pseudomonadati</taxon>
        <taxon>Pseudomonadota</taxon>
        <taxon>Gammaproteobacteria</taxon>
        <taxon>Lysobacterales</taxon>
        <taxon>Lysobacteraceae</taxon>
        <taxon>Luteimonas</taxon>
    </lineage>
</organism>
<dbReference type="RefSeq" id="WP_386709169.1">
    <property type="nucleotide sequence ID" value="NZ_JBHRYF010000008.1"/>
</dbReference>
<dbReference type="Proteomes" id="UP001595724">
    <property type="component" value="Unassembled WGS sequence"/>
</dbReference>
<protein>
    <recommendedName>
        <fullName evidence="4">DUF4224 domain-containing protein</fullName>
    </recommendedName>
</protein>
<accession>A0ABV7UUE5</accession>
<dbReference type="EMBL" id="JBHRYF010000008">
    <property type="protein sequence ID" value="MFC3660178.1"/>
    <property type="molecule type" value="Genomic_DNA"/>
</dbReference>
<gene>
    <name evidence="2" type="ORF">ACFOM9_08890</name>
</gene>
<evidence type="ECO:0000256" key="1">
    <source>
        <dbReference type="SAM" id="MobiDB-lite"/>
    </source>
</evidence>
<evidence type="ECO:0008006" key="4">
    <source>
        <dbReference type="Google" id="ProtNLM"/>
    </source>
</evidence>
<reference evidence="3" key="1">
    <citation type="journal article" date="2019" name="Int. J. Syst. Evol. Microbiol.">
        <title>The Global Catalogue of Microorganisms (GCM) 10K type strain sequencing project: providing services to taxonomists for standard genome sequencing and annotation.</title>
        <authorList>
            <consortium name="The Broad Institute Genomics Platform"/>
            <consortium name="The Broad Institute Genome Sequencing Center for Infectious Disease"/>
            <person name="Wu L."/>
            <person name="Ma J."/>
        </authorList>
    </citation>
    <scope>NUCLEOTIDE SEQUENCE [LARGE SCALE GENOMIC DNA]</scope>
    <source>
        <strain evidence="3">KCTC 42211</strain>
    </source>
</reference>
<feature type="region of interest" description="Disordered" evidence="1">
    <location>
        <begin position="60"/>
        <end position="80"/>
    </location>
</feature>
<proteinExistence type="predicted"/>
<name>A0ABV7UUE5_9GAMM</name>
<evidence type="ECO:0000313" key="2">
    <source>
        <dbReference type="EMBL" id="MFC3660178.1"/>
    </source>
</evidence>
<evidence type="ECO:0000313" key="3">
    <source>
        <dbReference type="Proteomes" id="UP001595724"/>
    </source>
</evidence>
<keyword evidence="3" id="KW-1185">Reference proteome</keyword>
<comment type="caution">
    <text evidence="2">The sequence shown here is derived from an EMBL/GenBank/DDBJ whole genome shotgun (WGS) entry which is preliminary data.</text>
</comment>
<sequence>MASSPLSFDHLPFATPAERQHYATHPIQAQICRNGQMKYMRTRVSDPSVEFVMPDGEIVAHDASDETRAGAPAGSRQTRF</sequence>